<gene>
    <name evidence="1" type="ORF">HBA54_17990</name>
</gene>
<reference evidence="1" key="1">
    <citation type="submission" date="2020-03" db="EMBL/GenBank/DDBJ databases">
        <title>Genome of Pelagibius litoralis DSM 21314T.</title>
        <authorList>
            <person name="Wang G."/>
        </authorList>
    </citation>
    <scope>NUCLEOTIDE SEQUENCE</scope>
    <source>
        <strain evidence="1">DSM 21314</strain>
    </source>
</reference>
<dbReference type="Proteomes" id="UP000761264">
    <property type="component" value="Unassembled WGS sequence"/>
</dbReference>
<accession>A0A967EZY6</accession>
<dbReference type="AlphaFoldDB" id="A0A967EZY6"/>
<sequence length="122" mass="13641">MEQTAKAPTPAPQARVSAVQRVQLENSIRGQVERCWSPDAGALQAEDLIVELIVNLAPDGRVVGQPKVVDLRRMGRDAYFRTAAEAAIRAILRCSPFELPVNQYSEWKQMNLTFNPREMFGS</sequence>
<evidence type="ECO:0000313" key="2">
    <source>
        <dbReference type="Proteomes" id="UP000761264"/>
    </source>
</evidence>
<dbReference type="SUPFAM" id="SSF74653">
    <property type="entry name" value="TolA/TonB C-terminal domain"/>
    <property type="match status" value="1"/>
</dbReference>
<organism evidence="1 2">
    <name type="scientific">Pelagibius litoralis</name>
    <dbReference type="NCBI Taxonomy" id="374515"/>
    <lineage>
        <taxon>Bacteria</taxon>
        <taxon>Pseudomonadati</taxon>
        <taxon>Pseudomonadota</taxon>
        <taxon>Alphaproteobacteria</taxon>
        <taxon>Rhodospirillales</taxon>
        <taxon>Rhodovibrionaceae</taxon>
        <taxon>Pelagibius</taxon>
    </lineage>
</organism>
<evidence type="ECO:0000313" key="1">
    <source>
        <dbReference type="EMBL" id="NIA70491.1"/>
    </source>
</evidence>
<keyword evidence="2" id="KW-1185">Reference proteome</keyword>
<protein>
    <submittedName>
        <fullName evidence="1">Cell envelope integrity protein TolA</fullName>
    </submittedName>
</protein>
<name>A0A967EZY6_9PROT</name>
<dbReference type="EMBL" id="JAAQPH010000014">
    <property type="protein sequence ID" value="NIA70491.1"/>
    <property type="molecule type" value="Genomic_DNA"/>
</dbReference>
<comment type="caution">
    <text evidence="1">The sequence shown here is derived from an EMBL/GenBank/DDBJ whole genome shotgun (WGS) entry which is preliminary data.</text>
</comment>
<proteinExistence type="predicted"/>
<dbReference type="Gene3D" id="3.30.1150.10">
    <property type="match status" value="1"/>
</dbReference>